<evidence type="ECO:0008006" key="2">
    <source>
        <dbReference type="Google" id="ProtNLM"/>
    </source>
</evidence>
<reference evidence="1" key="2">
    <citation type="journal article" date="2015" name="Data Brief">
        <title>Shoot transcriptome of the giant reed, Arundo donax.</title>
        <authorList>
            <person name="Barrero R.A."/>
            <person name="Guerrero F.D."/>
            <person name="Moolhuijzen P."/>
            <person name="Goolsby J.A."/>
            <person name="Tidwell J."/>
            <person name="Bellgard S.E."/>
            <person name="Bellgard M.I."/>
        </authorList>
    </citation>
    <scope>NUCLEOTIDE SEQUENCE</scope>
    <source>
        <tissue evidence="1">Shoot tissue taken approximately 20 cm above the soil surface</tissue>
    </source>
</reference>
<name>A0A0A8ZBY0_ARUDO</name>
<evidence type="ECO:0000313" key="1">
    <source>
        <dbReference type="EMBL" id="JAD32372.1"/>
    </source>
</evidence>
<reference evidence="1" key="1">
    <citation type="submission" date="2014-09" db="EMBL/GenBank/DDBJ databases">
        <authorList>
            <person name="Magalhaes I.L.F."/>
            <person name="Oliveira U."/>
            <person name="Santos F.R."/>
            <person name="Vidigal T.H.D.A."/>
            <person name="Brescovit A.D."/>
            <person name="Santos A.J."/>
        </authorList>
    </citation>
    <scope>NUCLEOTIDE SEQUENCE</scope>
    <source>
        <tissue evidence="1">Shoot tissue taken approximately 20 cm above the soil surface</tissue>
    </source>
</reference>
<accession>A0A0A8ZBY0</accession>
<dbReference type="AlphaFoldDB" id="A0A0A8ZBY0"/>
<protein>
    <recommendedName>
        <fullName evidence="2">F-box associated domain-containing protein</fullName>
    </recommendedName>
</protein>
<organism evidence="1">
    <name type="scientific">Arundo donax</name>
    <name type="common">Giant reed</name>
    <name type="synonym">Donax arundinaceus</name>
    <dbReference type="NCBI Taxonomy" id="35708"/>
    <lineage>
        <taxon>Eukaryota</taxon>
        <taxon>Viridiplantae</taxon>
        <taxon>Streptophyta</taxon>
        <taxon>Embryophyta</taxon>
        <taxon>Tracheophyta</taxon>
        <taxon>Spermatophyta</taxon>
        <taxon>Magnoliopsida</taxon>
        <taxon>Liliopsida</taxon>
        <taxon>Poales</taxon>
        <taxon>Poaceae</taxon>
        <taxon>PACMAD clade</taxon>
        <taxon>Arundinoideae</taxon>
        <taxon>Arundineae</taxon>
        <taxon>Arundo</taxon>
    </lineage>
</organism>
<proteinExistence type="predicted"/>
<sequence length="91" mass="10097">MDLWFLMDFEKGLWVKQHTIQVDLSVQGDKFLGSPLLVLDDGRIVTYVGTMGLLRIYNPRTSTYTYVAEMGPCDGFGLYTGNLLSLANGAS</sequence>
<dbReference type="EMBL" id="GBRH01265523">
    <property type="protein sequence ID" value="JAD32372.1"/>
    <property type="molecule type" value="Transcribed_RNA"/>
</dbReference>